<dbReference type="Pfam" id="PF01871">
    <property type="entry name" value="AMMECR1"/>
    <property type="match status" value="1"/>
</dbReference>
<dbReference type="NCBIfam" id="TIGR04335">
    <property type="entry name" value="AmmeMemoSam_A"/>
    <property type="match status" value="1"/>
</dbReference>
<dbReference type="OrthoDB" id="25187at2157"/>
<dbReference type="PROSITE" id="PS51112">
    <property type="entry name" value="AMMECR1"/>
    <property type="match status" value="1"/>
</dbReference>
<reference evidence="3" key="3">
    <citation type="journal article" date="2019" name="BMC Res. Notes">
        <title>Complete genome sequence of the Sulfodiicoccus acidiphilus strain HS-1T, the first crenarchaeon that lacks polB3, isolated from an acidic hot spring in Ohwaku-dani, Hakone, Japan.</title>
        <authorList>
            <person name="Sakai H.D."/>
            <person name="Kurosawa N."/>
        </authorList>
    </citation>
    <scope>NUCLEOTIDE SEQUENCE</scope>
    <source>
        <strain evidence="3">HS-1</strain>
    </source>
</reference>
<dbReference type="InterPro" id="IPR036071">
    <property type="entry name" value="AMMECR1_dom_sf"/>
</dbReference>
<dbReference type="InterPro" id="IPR027485">
    <property type="entry name" value="AMMECR1_N"/>
</dbReference>
<dbReference type="InterPro" id="IPR002733">
    <property type="entry name" value="AMMECR1_domain"/>
</dbReference>
<reference evidence="5" key="2">
    <citation type="submission" date="2018-04" db="EMBL/GenBank/DDBJ databases">
        <title>Complete genome sequence of Sulfodiicoccus acidiphilus strain HS-1.</title>
        <authorList>
            <person name="Sakai H.D."/>
            <person name="Kurosawa N."/>
        </authorList>
    </citation>
    <scope>NUCLEOTIDE SEQUENCE [LARGE SCALE GENOMIC DNA]</scope>
    <source>
        <strain evidence="5">HS-1</strain>
    </source>
</reference>
<reference evidence="4" key="4">
    <citation type="submission" date="2020-09" db="EMBL/GenBank/DDBJ databases">
        <authorList>
            <person name="Sun Q."/>
            <person name="Ohkuma M."/>
        </authorList>
    </citation>
    <scope>NUCLEOTIDE SEQUENCE</scope>
    <source>
        <strain evidence="4">JCM 31740</strain>
    </source>
</reference>
<dbReference type="NCBIfam" id="TIGR00296">
    <property type="entry name" value="TIGR00296 family protein"/>
    <property type="match status" value="1"/>
</dbReference>
<dbReference type="GeneID" id="38666378"/>
<dbReference type="InterPro" id="IPR027623">
    <property type="entry name" value="AmmeMemoSam_A"/>
</dbReference>
<dbReference type="RefSeq" id="WP_126449782.1">
    <property type="nucleotide sequence ID" value="NZ_AP018553.1"/>
</dbReference>
<gene>
    <name evidence="4" type="ORF">GCM10007116_12860</name>
    <name evidence="3" type="ORF">HS1genome_0873</name>
</gene>
<dbReference type="KEGG" id="sacd:HS1genome_0873"/>
<sequence>MELLDPRELNLESGKELVMIARESIERKLWGRKGELEVKNPVLQKRGMGFVTLETLYGDTTELRGCIGYLRPVAEIWKVIAQAALGAAFSDPRFPPLRKSELESIVIEVTVLSPPSLLVVENRWEIPGKVEIGIHGIVVEREPWYNGVLLPQVAPENGWDSQTFLAEGCLKAGMSPDCWLDKRTKVSVFTAVIFRERSPRGEVVQVEPRNFVAKVSNI</sequence>
<dbReference type="InterPro" id="IPR023472">
    <property type="entry name" value="Uncharacterised_MJ0810"/>
</dbReference>
<feature type="domain" description="AMMECR1" evidence="2">
    <location>
        <begin position="12"/>
        <end position="205"/>
    </location>
</feature>
<organism evidence="3 5">
    <name type="scientific">Sulfodiicoccus acidiphilus</name>
    <dbReference type="NCBI Taxonomy" id="1670455"/>
    <lineage>
        <taxon>Archaea</taxon>
        <taxon>Thermoproteota</taxon>
        <taxon>Thermoprotei</taxon>
        <taxon>Sulfolobales</taxon>
        <taxon>Sulfolobaceae</taxon>
        <taxon>Sulfodiicoccus</taxon>
    </lineage>
</organism>
<dbReference type="PANTHER" id="PTHR13016">
    <property type="entry name" value="AMMECR1 HOMOLOG"/>
    <property type="match status" value="1"/>
</dbReference>
<dbReference type="EMBL" id="BMQS01000011">
    <property type="protein sequence ID" value="GGT96796.1"/>
    <property type="molecule type" value="Genomic_DNA"/>
</dbReference>
<dbReference type="Proteomes" id="UP000276741">
    <property type="component" value="Chromosome"/>
</dbReference>
<dbReference type="PANTHER" id="PTHR13016:SF0">
    <property type="entry name" value="AMME SYNDROME CANDIDATE GENE 1 PROTEIN"/>
    <property type="match status" value="1"/>
</dbReference>
<dbReference type="SUPFAM" id="SSF143447">
    <property type="entry name" value="AMMECR1-like"/>
    <property type="match status" value="1"/>
</dbReference>
<protein>
    <recommendedName>
        <fullName evidence="1">Protein GCM10007116_12860</fullName>
    </recommendedName>
</protein>
<accession>A0A348B2T2</accession>
<reference evidence="4" key="1">
    <citation type="journal article" date="2014" name="Int. J. Syst. Evol. Microbiol.">
        <title>Complete genome sequence of Corynebacterium casei LMG S-19264T (=DSM 44701T), isolated from a smear-ripened cheese.</title>
        <authorList>
            <consortium name="US DOE Joint Genome Institute (JGI-PGF)"/>
            <person name="Walter F."/>
            <person name="Albersmeier A."/>
            <person name="Kalinowski J."/>
            <person name="Ruckert C."/>
        </authorList>
    </citation>
    <scope>NUCLEOTIDE SEQUENCE</scope>
    <source>
        <strain evidence="4">JCM 31740</strain>
    </source>
</reference>
<evidence type="ECO:0000313" key="3">
    <source>
        <dbReference type="EMBL" id="BBD72484.1"/>
    </source>
</evidence>
<evidence type="ECO:0000259" key="2">
    <source>
        <dbReference type="PROSITE" id="PS51112"/>
    </source>
</evidence>
<dbReference type="AlphaFoldDB" id="A0A348B2T2"/>
<dbReference type="Gene3D" id="3.30.1490.150">
    <property type="entry name" value="Hypothetical protein ph0010, domain 2"/>
    <property type="match status" value="1"/>
</dbReference>
<keyword evidence="5" id="KW-1185">Reference proteome</keyword>
<name>A0A348B2T2_9CREN</name>
<dbReference type="Gene3D" id="3.30.700.20">
    <property type="entry name" value="Hypothetical protein ph0010, domain 1"/>
    <property type="match status" value="1"/>
</dbReference>
<evidence type="ECO:0000313" key="5">
    <source>
        <dbReference type="Proteomes" id="UP000276741"/>
    </source>
</evidence>
<evidence type="ECO:0000256" key="1">
    <source>
        <dbReference type="HAMAP-Rule" id="MF_00645"/>
    </source>
</evidence>
<dbReference type="EMBL" id="AP018553">
    <property type="protein sequence ID" value="BBD72484.1"/>
    <property type="molecule type" value="Genomic_DNA"/>
</dbReference>
<dbReference type="Proteomes" id="UP000616143">
    <property type="component" value="Unassembled WGS sequence"/>
</dbReference>
<proteinExistence type="inferred from homology"/>
<evidence type="ECO:0000313" key="4">
    <source>
        <dbReference type="EMBL" id="GGT96796.1"/>
    </source>
</evidence>
<dbReference type="HAMAP" id="MF_00645">
    <property type="entry name" value="AMMECR1"/>
    <property type="match status" value="1"/>
</dbReference>
<dbReference type="InterPro" id="IPR023473">
    <property type="entry name" value="AMMECR1"/>
</dbReference>